<keyword evidence="2" id="KW-1185">Reference proteome</keyword>
<protein>
    <submittedName>
        <fullName evidence="3">Uncharacterized protein</fullName>
    </submittedName>
</protein>
<evidence type="ECO:0000313" key="3">
    <source>
        <dbReference type="WBParaSite" id="nRc.2.0.1.t33725-RA"/>
    </source>
</evidence>
<feature type="region of interest" description="Disordered" evidence="1">
    <location>
        <begin position="48"/>
        <end position="72"/>
    </location>
</feature>
<dbReference type="WBParaSite" id="nRc.2.0.1.t33725-RA">
    <property type="protein sequence ID" value="nRc.2.0.1.t33725-RA"/>
    <property type="gene ID" value="nRc.2.0.1.g33725"/>
</dbReference>
<accession>A0A915K4N9</accession>
<name>A0A915K4N9_ROMCU</name>
<evidence type="ECO:0000313" key="2">
    <source>
        <dbReference type="Proteomes" id="UP000887565"/>
    </source>
</evidence>
<evidence type="ECO:0000256" key="1">
    <source>
        <dbReference type="SAM" id="MobiDB-lite"/>
    </source>
</evidence>
<sequence length="72" mass="7601">MVLEVNSLNIGDFGQLPEWCILPVCHPADDQADSGVVVQTSSFIEKEGQMGGVDGVNDAELLSPQASDPSQD</sequence>
<reference evidence="3" key="1">
    <citation type="submission" date="2022-11" db="UniProtKB">
        <authorList>
            <consortium name="WormBaseParasite"/>
        </authorList>
    </citation>
    <scope>IDENTIFICATION</scope>
</reference>
<dbReference type="AlphaFoldDB" id="A0A915K4N9"/>
<proteinExistence type="predicted"/>
<organism evidence="2 3">
    <name type="scientific">Romanomermis culicivorax</name>
    <name type="common">Nematode worm</name>
    <dbReference type="NCBI Taxonomy" id="13658"/>
    <lineage>
        <taxon>Eukaryota</taxon>
        <taxon>Metazoa</taxon>
        <taxon>Ecdysozoa</taxon>
        <taxon>Nematoda</taxon>
        <taxon>Enoplea</taxon>
        <taxon>Dorylaimia</taxon>
        <taxon>Mermithida</taxon>
        <taxon>Mermithoidea</taxon>
        <taxon>Mermithidae</taxon>
        <taxon>Romanomermis</taxon>
    </lineage>
</organism>
<dbReference type="Proteomes" id="UP000887565">
    <property type="component" value="Unplaced"/>
</dbReference>